<dbReference type="EMBL" id="LR812090">
    <property type="protein sequence ID" value="CAB9494632.1"/>
    <property type="molecule type" value="Genomic_DNA"/>
</dbReference>
<protein>
    <recommendedName>
        <fullName evidence="5">Lipoprotein</fullName>
    </recommendedName>
</protein>
<evidence type="ECO:0000256" key="1">
    <source>
        <dbReference type="SAM" id="Coils"/>
    </source>
</evidence>
<proteinExistence type="predicted"/>
<gene>
    <name evidence="3" type="ORF">ALFOR1_31633</name>
</gene>
<keyword evidence="1" id="KW-0175">Coiled coil</keyword>
<evidence type="ECO:0000313" key="4">
    <source>
        <dbReference type="Proteomes" id="UP000509458"/>
    </source>
</evidence>
<evidence type="ECO:0000313" key="3">
    <source>
        <dbReference type="EMBL" id="CAB9494632.1"/>
    </source>
</evidence>
<name>A0A6T9Y0S4_ALTMA</name>
<dbReference type="RefSeq" id="WP_179983960.1">
    <property type="nucleotide sequence ID" value="NZ_LR812090.1"/>
</dbReference>
<evidence type="ECO:0000256" key="2">
    <source>
        <dbReference type="SAM" id="SignalP"/>
    </source>
</evidence>
<accession>A0A6T9Y0S4</accession>
<keyword evidence="2" id="KW-0732">Signal</keyword>
<feature type="signal peptide" evidence="2">
    <location>
        <begin position="1"/>
        <end position="18"/>
    </location>
</feature>
<reference evidence="3 4" key="1">
    <citation type="submission" date="2020-06" db="EMBL/GenBank/DDBJ databases">
        <authorList>
            <person name="Duchaud E."/>
        </authorList>
    </citation>
    <scope>NUCLEOTIDE SEQUENCE [LARGE SCALE GENOMIC DNA]</scope>
    <source>
        <strain evidence="3">Alteromonas fortis</strain>
    </source>
</reference>
<feature type="chain" id="PRO_5029702497" description="Lipoprotein" evidence="2">
    <location>
        <begin position="19"/>
        <end position="418"/>
    </location>
</feature>
<sequence>MKKLGLALLVSSCLAGCASTSSNLKGGIDNSHLQNLFPVSDNKSVLFAKLEKKGDGFHFGEYSIEAQRTTNVNDAWVNVNTGEPQWNYQSIQRCSVVTATGNDTSGEPCTTASDIRFMERQYDAVANGSMALVTVGLSAAIASYMLVEFQYEEYVEAYQDALSKIEDKEKIATLLQKFEEHKASLRKAEYSYNQTVTKLKNKASESEVEKYSVDTRFSDLGEFELFVNSIPSVINQLNAKTAVAEEKLKEAHYKEQRDLFASYGNSPSISEYKAFIKKFRYAKYTDKELYQIAQSKVNEAENRKRLAKEKREKEKREYSLAVLRNPDSVGEKVCRDGSMKYIGQTYSGWAEFERPGQLQAFIEGHSPDMNRVKLRISGHALSNGTLRYKSGTNPSLGGISVPLGTIVWESVNNWYPCS</sequence>
<evidence type="ECO:0008006" key="5">
    <source>
        <dbReference type="Google" id="ProtNLM"/>
    </source>
</evidence>
<organism evidence="3 4">
    <name type="scientific">Alteromonas macleodii</name>
    <name type="common">Pseudoalteromonas macleodii</name>
    <dbReference type="NCBI Taxonomy" id="28108"/>
    <lineage>
        <taxon>Bacteria</taxon>
        <taxon>Pseudomonadati</taxon>
        <taxon>Pseudomonadota</taxon>
        <taxon>Gammaproteobacteria</taxon>
        <taxon>Alteromonadales</taxon>
        <taxon>Alteromonadaceae</taxon>
        <taxon>Alteromonas/Salinimonas group</taxon>
        <taxon>Alteromonas</taxon>
    </lineage>
</organism>
<dbReference type="AlphaFoldDB" id="A0A6T9Y0S4"/>
<feature type="coiled-coil region" evidence="1">
    <location>
        <begin position="290"/>
        <end position="317"/>
    </location>
</feature>
<dbReference type="Proteomes" id="UP000509458">
    <property type="component" value="Chromosome"/>
</dbReference>